<dbReference type="EMBL" id="JAUSRB010000002">
    <property type="protein sequence ID" value="MDP9869012.1"/>
    <property type="molecule type" value="Genomic_DNA"/>
</dbReference>
<organism evidence="1 2">
    <name type="scientific">Streptosporangium brasiliense</name>
    <dbReference type="NCBI Taxonomy" id="47480"/>
    <lineage>
        <taxon>Bacteria</taxon>
        <taxon>Bacillati</taxon>
        <taxon>Actinomycetota</taxon>
        <taxon>Actinomycetes</taxon>
        <taxon>Streptosporangiales</taxon>
        <taxon>Streptosporangiaceae</taxon>
        <taxon>Streptosporangium</taxon>
    </lineage>
</organism>
<gene>
    <name evidence="1" type="ORF">J2S55_008278</name>
</gene>
<keyword evidence="2" id="KW-1185">Reference proteome</keyword>
<protein>
    <submittedName>
        <fullName evidence="1">Uncharacterized protein</fullName>
    </submittedName>
</protein>
<comment type="caution">
    <text evidence="1">The sequence shown here is derived from an EMBL/GenBank/DDBJ whole genome shotgun (WGS) entry which is preliminary data.</text>
</comment>
<evidence type="ECO:0000313" key="2">
    <source>
        <dbReference type="Proteomes" id="UP001230426"/>
    </source>
</evidence>
<dbReference type="Proteomes" id="UP001230426">
    <property type="component" value="Unassembled WGS sequence"/>
</dbReference>
<name>A0ABT9RI89_9ACTN</name>
<evidence type="ECO:0000313" key="1">
    <source>
        <dbReference type="EMBL" id="MDP9869012.1"/>
    </source>
</evidence>
<proteinExistence type="predicted"/>
<accession>A0ABT9RI89</accession>
<sequence length="25" mass="2775">MPHVLHRGPVALNLFQELPSPSTHP</sequence>
<reference evidence="1 2" key="1">
    <citation type="submission" date="2023-07" db="EMBL/GenBank/DDBJ databases">
        <title>Sequencing the genomes of 1000 actinobacteria strains.</title>
        <authorList>
            <person name="Klenk H.-P."/>
        </authorList>
    </citation>
    <scope>NUCLEOTIDE SEQUENCE [LARGE SCALE GENOMIC DNA]</scope>
    <source>
        <strain evidence="1 2">DSM 44109</strain>
    </source>
</reference>